<dbReference type="EMBL" id="ACEO02000001">
    <property type="protein sequence ID" value="EFC53281.1"/>
    <property type="molecule type" value="Genomic_DNA"/>
</dbReference>
<protein>
    <submittedName>
        <fullName evidence="1">Uncharacterized protein</fullName>
    </submittedName>
</protein>
<accession>A0A9W5IT84</accession>
<evidence type="ECO:0000313" key="2">
    <source>
        <dbReference type="Proteomes" id="UP000004621"/>
    </source>
</evidence>
<reference evidence="1 2" key="1">
    <citation type="submission" date="2010-01" db="EMBL/GenBank/DDBJ databases">
        <authorList>
            <person name="Weinstock G."/>
            <person name="Sodergren E."/>
            <person name="Clifton S."/>
            <person name="Fulton L."/>
            <person name="Fulton B."/>
            <person name="Courtney L."/>
            <person name="Fronick C."/>
            <person name="Harrison M."/>
            <person name="Strong C."/>
            <person name="Farmer C."/>
            <person name="Delahaunty K."/>
            <person name="Markovic C."/>
            <person name="Hall O."/>
            <person name="Minx P."/>
            <person name="Tomlinson C."/>
            <person name="Mitreva M."/>
            <person name="Nelson J."/>
            <person name="Hou S."/>
            <person name="Wollam A."/>
            <person name="Pepin K.H."/>
            <person name="Johnson M."/>
            <person name="Bhonagiri V."/>
            <person name="Nash W.E."/>
            <person name="Warren W."/>
            <person name="Chinwalla A."/>
            <person name="Mardis E.R."/>
            <person name="Wilson R.K."/>
        </authorList>
    </citation>
    <scope>NUCLEOTIDE SEQUENCE [LARGE SCALE GENOMIC DNA]</scope>
    <source>
        <strain evidence="1 2">NJ9703</strain>
    </source>
</reference>
<sequence length="58" mass="6891">MRIACIFSIIPNVRFGTRTCRRRPSETDLLLKRDFILKTHSAKHFLVFVQSRQTQSRN</sequence>
<gene>
    <name evidence="1" type="ORF">NEISUBOT_03283</name>
</gene>
<dbReference type="Proteomes" id="UP000004621">
    <property type="component" value="Unassembled WGS sequence"/>
</dbReference>
<proteinExistence type="predicted"/>
<dbReference type="AlphaFoldDB" id="A0A9W5IT84"/>
<comment type="caution">
    <text evidence="1">The sequence shown here is derived from an EMBL/GenBank/DDBJ whole genome shotgun (WGS) entry which is preliminary data.</text>
</comment>
<evidence type="ECO:0000313" key="1">
    <source>
        <dbReference type="EMBL" id="EFC53281.1"/>
    </source>
</evidence>
<organism evidence="1 2">
    <name type="scientific">Neisseria subflava NJ9703</name>
    <dbReference type="NCBI Taxonomy" id="546268"/>
    <lineage>
        <taxon>Bacteria</taxon>
        <taxon>Pseudomonadati</taxon>
        <taxon>Pseudomonadota</taxon>
        <taxon>Betaproteobacteria</taxon>
        <taxon>Neisseriales</taxon>
        <taxon>Neisseriaceae</taxon>
        <taxon>Neisseria</taxon>
    </lineage>
</organism>
<name>A0A9W5IT84_NEISU</name>